<reference evidence="7" key="2">
    <citation type="journal article" date="2008" name="Nucleic Acids Res.">
        <title>The rice annotation project database (RAP-DB): 2008 update.</title>
        <authorList>
            <consortium name="The rice annotation project (RAP)"/>
        </authorList>
    </citation>
    <scope>GENOME REANNOTATION</scope>
    <source>
        <strain evidence="7">cv. Nipponbare</strain>
    </source>
</reference>
<dbReference type="KEGG" id="dosa:Os04g0474600"/>
<dbReference type="PANTHER" id="PTHR10353">
    <property type="entry name" value="GLYCOSYL HYDROLASE"/>
    <property type="match status" value="1"/>
</dbReference>
<feature type="signal peptide" evidence="5">
    <location>
        <begin position="1"/>
        <end position="17"/>
    </location>
</feature>
<dbReference type="EMBL" id="AP008210">
    <property type="protein sequence ID" value="BAH92709.1"/>
    <property type="molecule type" value="Genomic_DNA"/>
</dbReference>
<dbReference type="Gene3D" id="3.20.20.80">
    <property type="entry name" value="Glycosidases"/>
    <property type="match status" value="1"/>
</dbReference>
<dbReference type="PROSITE" id="PS00653">
    <property type="entry name" value="GLYCOSYL_HYDROL_F1_2"/>
    <property type="match status" value="1"/>
</dbReference>
<evidence type="ECO:0000256" key="5">
    <source>
        <dbReference type="SAM" id="SignalP"/>
    </source>
</evidence>
<dbReference type="Proteomes" id="UP000000763">
    <property type="component" value="Chromosome 4"/>
</dbReference>
<evidence type="ECO:0000313" key="7">
    <source>
        <dbReference type="Proteomes" id="UP000000763"/>
    </source>
</evidence>
<dbReference type="GO" id="GO:0005975">
    <property type="term" value="P:carbohydrate metabolic process"/>
    <property type="evidence" value="ECO:0007669"/>
    <property type="project" value="InterPro"/>
</dbReference>
<organism evidence="6 7">
    <name type="scientific">Oryza sativa subsp. japonica</name>
    <name type="common">Rice</name>
    <dbReference type="NCBI Taxonomy" id="39947"/>
    <lineage>
        <taxon>Eukaryota</taxon>
        <taxon>Viridiplantae</taxon>
        <taxon>Streptophyta</taxon>
        <taxon>Embryophyta</taxon>
        <taxon>Tracheophyta</taxon>
        <taxon>Spermatophyta</taxon>
        <taxon>Magnoliopsida</taxon>
        <taxon>Liliopsida</taxon>
        <taxon>Poales</taxon>
        <taxon>Poaceae</taxon>
        <taxon>BOP clade</taxon>
        <taxon>Oryzoideae</taxon>
        <taxon>Oryzeae</taxon>
        <taxon>Oryzinae</taxon>
        <taxon>Oryza</taxon>
        <taxon>Oryza sativa</taxon>
    </lineage>
</organism>
<keyword evidence="2" id="KW-0378">Hydrolase</keyword>
<dbReference type="InterPro" id="IPR017853">
    <property type="entry name" value="GH"/>
</dbReference>
<evidence type="ECO:0000313" key="6">
    <source>
        <dbReference type="EMBL" id="BAH92709.1"/>
    </source>
</evidence>
<evidence type="ECO:0000256" key="2">
    <source>
        <dbReference type="ARBA" id="ARBA00022801"/>
    </source>
</evidence>
<evidence type="ECO:0000256" key="4">
    <source>
        <dbReference type="RuleBase" id="RU003690"/>
    </source>
</evidence>
<dbReference type="GO" id="GO:0004565">
    <property type="term" value="F:beta-galactosidase activity"/>
    <property type="evidence" value="ECO:0007669"/>
    <property type="project" value="UniProtKB-ARBA"/>
</dbReference>
<accession>C7J0Y9</accession>
<dbReference type="InterPro" id="IPR033132">
    <property type="entry name" value="GH_1_N_CS"/>
</dbReference>
<dbReference type="InterPro" id="IPR001360">
    <property type="entry name" value="Glyco_hydro_1"/>
</dbReference>
<sequence>MSGALLLLHLLAFTCVACNGGSELPPISRRSFPKGFIFGTSSSSYQFEGGAVLGGRGPSIWDTFTHQSPDKITDRSNGDVACDSYHLYKEDVRSMKEMGMDAYRFSISWSRILPSA</sequence>
<feature type="chain" id="PRO_5002978894" evidence="5">
    <location>
        <begin position="18"/>
        <end position="116"/>
    </location>
</feature>
<dbReference type="AlphaFoldDB" id="C7J0Y9"/>
<dbReference type="PANTHER" id="PTHR10353:SF154">
    <property type="entry name" value="BETA-GLUCOSIDASE 9-RELATED"/>
    <property type="match status" value="1"/>
</dbReference>
<dbReference type="GO" id="GO:0008422">
    <property type="term" value="F:beta-glucosidase activity"/>
    <property type="evidence" value="ECO:0007669"/>
    <property type="project" value="UniProtKB-ARBA"/>
</dbReference>
<evidence type="ECO:0000256" key="3">
    <source>
        <dbReference type="ARBA" id="ARBA00023180"/>
    </source>
</evidence>
<dbReference type="SUPFAM" id="SSF51445">
    <property type="entry name" value="(Trans)glycosidases"/>
    <property type="match status" value="1"/>
</dbReference>
<gene>
    <name evidence="6" type="ordered locus">Os04g0474600</name>
</gene>
<protein>
    <submittedName>
        <fullName evidence="6">Os04g0474600 protein</fullName>
    </submittedName>
</protein>
<dbReference type="HOGENOM" id="CLU_001859_3_1_1"/>
<proteinExistence type="inferred from homology"/>
<name>C7J0Y9_ORYSJ</name>
<dbReference type="GO" id="GO:0033907">
    <property type="term" value="F:beta-D-fucosidase activity"/>
    <property type="evidence" value="ECO:0007669"/>
    <property type="project" value="UniProtKB-ARBA"/>
</dbReference>
<dbReference type="Pfam" id="PF00232">
    <property type="entry name" value="Glyco_hydro_1"/>
    <property type="match status" value="1"/>
</dbReference>
<evidence type="ECO:0000256" key="1">
    <source>
        <dbReference type="ARBA" id="ARBA00010838"/>
    </source>
</evidence>
<comment type="similarity">
    <text evidence="1 4">Belongs to the glycosyl hydrolase 1 family.</text>
</comment>
<keyword evidence="3" id="KW-0325">Glycoprotein</keyword>
<keyword evidence="5" id="KW-0732">Signal</keyword>
<reference evidence="6 7" key="1">
    <citation type="journal article" date="2005" name="Nature">
        <title>The map-based sequence of the rice genome.</title>
        <authorList>
            <consortium name="International rice genome sequencing project (IRGSP)"/>
            <person name="Matsumoto T."/>
            <person name="Wu J."/>
            <person name="Kanamori H."/>
            <person name="Katayose Y."/>
            <person name="Fujisawa M."/>
            <person name="Namiki N."/>
            <person name="Mizuno H."/>
            <person name="Yamamoto K."/>
            <person name="Antonio B.A."/>
            <person name="Baba T."/>
            <person name="Sakata K."/>
            <person name="Nagamura Y."/>
            <person name="Aoki H."/>
            <person name="Arikawa K."/>
            <person name="Arita K."/>
            <person name="Bito T."/>
            <person name="Chiden Y."/>
            <person name="Fujitsuka N."/>
            <person name="Fukunaka R."/>
            <person name="Hamada M."/>
            <person name="Harada C."/>
            <person name="Hayashi A."/>
            <person name="Hijishita S."/>
            <person name="Honda M."/>
            <person name="Hosokawa S."/>
            <person name="Ichikawa Y."/>
            <person name="Idonuma A."/>
            <person name="Iijima M."/>
            <person name="Ikeda M."/>
            <person name="Ikeno M."/>
            <person name="Ito K."/>
            <person name="Ito S."/>
            <person name="Ito T."/>
            <person name="Ito Y."/>
            <person name="Ito Y."/>
            <person name="Iwabuchi A."/>
            <person name="Kamiya K."/>
            <person name="Karasawa W."/>
            <person name="Kurita K."/>
            <person name="Katagiri S."/>
            <person name="Kikuta A."/>
            <person name="Kobayashi H."/>
            <person name="Kobayashi N."/>
            <person name="Machita K."/>
            <person name="Maehara T."/>
            <person name="Masukawa M."/>
            <person name="Mizubayashi T."/>
            <person name="Mukai Y."/>
            <person name="Nagasaki H."/>
            <person name="Nagata Y."/>
            <person name="Naito S."/>
            <person name="Nakashima M."/>
            <person name="Nakama Y."/>
            <person name="Nakamichi Y."/>
            <person name="Nakamura M."/>
            <person name="Meguro A."/>
            <person name="Negishi M."/>
            <person name="Ohta I."/>
            <person name="Ohta T."/>
            <person name="Okamoto M."/>
            <person name="Ono N."/>
            <person name="Saji S."/>
            <person name="Sakaguchi M."/>
            <person name="Sakai K."/>
            <person name="Shibata M."/>
            <person name="Shimokawa T."/>
            <person name="Song J."/>
            <person name="Takazaki Y."/>
            <person name="Terasawa K."/>
            <person name="Tsugane M."/>
            <person name="Tsuji K."/>
            <person name="Ueda S."/>
            <person name="Waki K."/>
            <person name="Yamagata H."/>
            <person name="Yamamoto M."/>
            <person name="Yamamoto S."/>
            <person name="Yamane H."/>
            <person name="Yoshiki S."/>
            <person name="Yoshihara R."/>
            <person name="Yukawa K."/>
            <person name="Zhong H."/>
            <person name="Yano M."/>
            <person name="Yuan Q."/>
            <person name="Ouyang S."/>
            <person name="Liu J."/>
            <person name="Jones K.M."/>
            <person name="Gansberger K."/>
            <person name="Moffat K."/>
            <person name="Hill J."/>
            <person name="Bera J."/>
            <person name="Fadrosh D."/>
            <person name="Jin S."/>
            <person name="Johri S."/>
            <person name="Kim M."/>
            <person name="Overton L."/>
            <person name="Reardon M."/>
            <person name="Tsitrin T."/>
            <person name="Vuong H."/>
            <person name="Weaver B."/>
            <person name="Ciecko A."/>
            <person name="Tallon L."/>
            <person name="Jackson J."/>
            <person name="Pai G."/>
            <person name="Aken S.V."/>
            <person name="Utterback T."/>
            <person name="Reidmuller S."/>
            <person name="Feldblyum T."/>
            <person name="Hsiao J."/>
            <person name="Zismann V."/>
            <person name="Iobst S."/>
            <person name="de Vazeille A.R."/>
            <person name="Buell C.R."/>
            <person name="Ying K."/>
            <person name="Li Y."/>
            <person name="Lu T."/>
            <person name="Huang Y."/>
            <person name="Zhao Q."/>
            <person name="Feng Q."/>
            <person name="Zhang L."/>
            <person name="Zhu J."/>
            <person name="Weng Q."/>
            <person name="Mu J."/>
            <person name="Lu Y."/>
            <person name="Fan D."/>
            <person name="Liu Y."/>
            <person name="Guan J."/>
            <person name="Zhang Y."/>
            <person name="Yu S."/>
            <person name="Liu X."/>
            <person name="Zhang Y."/>
            <person name="Hong G."/>
            <person name="Han B."/>
            <person name="Choisne N."/>
            <person name="Demange N."/>
            <person name="Orjeda G."/>
            <person name="Samain S."/>
            <person name="Cattolico L."/>
            <person name="Pelletier E."/>
            <person name="Couloux A."/>
            <person name="Segurens B."/>
            <person name="Wincker P."/>
            <person name="D'Hont A."/>
            <person name="Scarpelli C."/>
            <person name="Weissenbach J."/>
            <person name="Salanoubat M."/>
            <person name="Quetier F."/>
            <person name="Yu Y."/>
            <person name="Kim H.R."/>
            <person name="Rambo T."/>
            <person name="Currie J."/>
            <person name="Collura K."/>
            <person name="Luo M."/>
            <person name="Yang T."/>
            <person name="Ammiraju J.S.S."/>
            <person name="Engler F."/>
            <person name="Soderlund C."/>
            <person name="Wing R.A."/>
            <person name="Palmer L.E."/>
            <person name="de la Bastide M."/>
            <person name="Spiegel L."/>
            <person name="Nascimento L."/>
            <person name="Zutavern T."/>
            <person name="O'Shaughnessy A."/>
            <person name="Dike S."/>
            <person name="Dedhia N."/>
            <person name="Preston R."/>
            <person name="Balija V."/>
            <person name="McCombie W.R."/>
            <person name="Chow T."/>
            <person name="Chen H."/>
            <person name="Chung M."/>
            <person name="Chen C."/>
            <person name="Shaw J."/>
            <person name="Wu H."/>
            <person name="Hsiao K."/>
            <person name="Chao Y."/>
            <person name="Chu M."/>
            <person name="Cheng C."/>
            <person name="Hour A."/>
            <person name="Lee P."/>
            <person name="Lin S."/>
            <person name="Lin Y."/>
            <person name="Liou J."/>
            <person name="Liu S."/>
            <person name="Hsing Y."/>
            <person name="Raghuvanshi S."/>
            <person name="Mohanty A."/>
            <person name="Bharti A.K."/>
            <person name="Gaur A."/>
            <person name="Gupta V."/>
            <person name="Kumar D."/>
            <person name="Ravi V."/>
            <person name="Vij S."/>
            <person name="Kapur A."/>
            <person name="Khurana P."/>
            <person name="Khurana P."/>
            <person name="Khurana J.P."/>
            <person name="Tyagi A.K."/>
            <person name="Gaikwad K."/>
            <person name="Singh A."/>
            <person name="Dalal V."/>
            <person name="Srivastava S."/>
            <person name="Dixit A."/>
            <person name="Pal A.K."/>
            <person name="Ghazi I.A."/>
            <person name="Yadav M."/>
            <person name="Pandit A."/>
            <person name="Bhargava A."/>
            <person name="Sureshbabu K."/>
            <person name="Batra K."/>
            <person name="Sharma T.R."/>
            <person name="Mohapatra T."/>
            <person name="Singh N.K."/>
            <person name="Messing J."/>
            <person name="Nelson A.B."/>
            <person name="Fuks G."/>
            <person name="Kavchok S."/>
            <person name="Keizer G."/>
            <person name="Linton E."/>
            <person name="Llaca V."/>
            <person name="Song R."/>
            <person name="Tanyolac B."/>
            <person name="Young S."/>
            <person name="Ho-Il K."/>
            <person name="Hahn J.H."/>
            <person name="Sangsakoo G."/>
            <person name="Vanavichit A."/>
            <person name="de Mattos Luiz.A.T."/>
            <person name="Zimmer P.D."/>
            <person name="Malone G."/>
            <person name="Dellagostin O."/>
            <person name="de Oliveira A.C."/>
            <person name="Bevan M."/>
            <person name="Bancroft I."/>
            <person name="Minx P."/>
            <person name="Cordum H."/>
            <person name="Wilson R."/>
            <person name="Cheng Z."/>
            <person name="Jin W."/>
            <person name="Jiang J."/>
            <person name="Leong S.A."/>
            <person name="Iwama H."/>
            <person name="Gojobori T."/>
            <person name="Itoh T."/>
            <person name="Niimura Y."/>
            <person name="Fujii Y."/>
            <person name="Habara T."/>
            <person name="Sakai H."/>
            <person name="Sato Y."/>
            <person name="Wilson G."/>
            <person name="Kumar K."/>
            <person name="McCouch S."/>
            <person name="Juretic N."/>
            <person name="Hoen D."/>
            <person name="Wright S."/>
            <person name="Bruskiewich R."/>
            <person name="Bureau T."/>
            <person name="Miyao A."/>
            <person name="Hirochika H."/>
            <person name="Nishikawa T."/>
            <person name="Kadowaki K."/>
            <person name="Sugiura M."/>
            <person name="Burr B."/>
            <person name="Sasaki T."/>
        </authorList>
    </citation>
    <scope>NUCLEOTIDE SEQUENCE [LARGE SCALE GENOMIC DNA]</scope>
    <source>
        <strain evidence="7">cv. Nipponbare</strain>
    </source>
</reference>